<reference evidence="10" key="1">
    <citation type="journal article" date="2020" name="Stud. Mycol.">
        <title>101 Dothideomycetes genomes: a test case for predicting lifestyles and emergence of pathogens.</title>
        <authorList>
            <person name="Haridas S."/>
            <person name="Albert R."/>
            <person name="Binder M."/>
            <person name="Bloem J."/>
            <person name="Labutti K."/>
            <person name="Salamov A."/>
            <person name="Andreopoulos B."/>
            <person name="Baker S."/>
            <person name="Barry K."/>
            <person name="Bills G."/>
            <person name="Bluhm B."/>
            <person name="Cannon C."/>
            <person name="Castanera R."/>
            <person name="Culley D."/>
            <person name="Daum C."/>
            <person name="Ezra D."/>
            <person name="Gonzalez J."/>
            <person name="Henrissat B."/>
            <person name="Kuo A."/>
            <person name="Liang C."/>
            <person name="Lipzen A."/>
            <person name="Lutzoni F."/>
            <person name="Magnuson J."/>
            <person name="Mondo S."/>
            <person name="Nolan M."/>
            <person name="Ohm R."/>
            <person name="Pangilinan J."/>
            <person name="Park H.-J."/>
            <person name="Ramirez L."/>
            <person name="Alfaro M."/>
            <person name="Sun H."/>
            <person name="Tritt A."/>
            <person name="Yoshinaga Y."/>
            <person name="Zwiers L.-H."/>
            <person name="Turgeon B."/>
            <person name="Goodwin S."/>
            <person name="Spatafora J."/>
            <person name="Crous P."/>
            <person name="Grigoriev I."/>
        </authorList>
    </citation>
    <scope>NUCLEOTIDE SEQUENCE</scope>
    <source>
        <strain evidence="10">CBS 121410</strain>
    </source>
</reference>
<proteinExistence type="inferred from homology"/>
<feature type="transmembrane region" description="Helical" evidence="9">
    <location>
        <begin position="259"/>
        <end position="280"/>
    </location>
</feature>
<organism evidence="10 11">
    <name type="scientific">Saccharata proteae CBS 121410</name>
    <dbReference type="NCBI Taxonomy" id="1314787"/>
    <lineage>
        <taxon>Eukaryota</taxon>
        <taxon>Fungi</taxon>
        <taxon>Dikarya</taxon>
        <taxon>Ascomycota</taxon>
        <taxon>Pezizomycotina</taxon>
        <taxon>Dothideomycetes</taxon>
        <taxon>Dothideomycetes incertae sedis</taxon>
        <taxon>Botryosphaeriales</taxon>
        <taxon>Saccharataceae</taxon>
        <taxon>Saccharata</taxon>
    </lineage>
</organism>
<dbReference type="InterPro" id="IPR050363">
    <property type="entry name" value="MIP/Aquaporin"/>
</dbReference>
<dbReference type="Pfam" id="PF00230">
    <property type="entry name" value="MIP"/>
    <property type="match status" value="1"/>
</dbReference>
<dbReference type="EMBL" id="ML978711">
    <property type="protein sequence ID" value="KAF2091934.1"/>
    <property type="molecule type" value="Genomic_DNA"/>
</dbReference>
<evidence type="ECO:0000256" key="6">
    <source>
        <dbReference type="ARBA" id="ARBA00023136"/>
    </source>
</evidence>
<keyword evidence="4 7" id="KW-0812">Transmembrane</keyword>
<dbReference type="CDD" id="cd00333">
    <property type="entry name" value="MIP"/>
    <property type="match status" value="1"/>
</dbReference>
<dbReference type="PANTHER" id="PTHR43829:SF24">
    <property type="entry name" value="MIP AQUAPORIN (EUROFUNG)"/>
    <property type="match status" value="1"/>
</dbReference>
<dbReference type="InterPro" id="IPR000425">
    <property type="entry name" value="MIP"/>
</dbReference>
<feature type="transmembrane region" description="Helical" evidence="9">
    <location>
        <begin position="310"/>
        <end position="329"/>
    </location>
</feature>
<keyword evidence="5 9" id="KW-1133">Transmembrane helix</keyword>
<protein>
    <submittedName>
        <fullName evidence="10">Aquaporin-like protein</fullName>
    </submittedName>
</protein>
<dbReference type="PANTHER" id="PTHR43829">
    <property type="entry name" value="AQUAPORIN OR AQUAGLYCEROPORIN RELATED"/>
    <property type="match status" value="1"/>
</dbReference>
<feature type="compositionally biased region" description="Basic and acidic residues" evidence="8">
    <location>
        <begin position="111"/>
        <end position="130"/>
    </location>
</feature>
<comment type="similarity">
    <text evidence="2 7">Belongs to the MIP/aquaporin (TC 1.A.8) family.</text>
</comment>
<dbReference type="AlphaFoldDB" id="A0A9P4I1Q2"/>
<name>A0A9P4I1Q2_9PEZI</name>
<gene>
    <name evidence="10" type="ORF">K490DRAFT_30924</name>
</gene>
<evidence type="ECO:0000256" key="9">
    <source>
        <dbReference type="SAM" id="Phobius"/>
    </source>
</evidence>
<dbReference type="InterPro" id="IPR023271">
    <property type="entry name" value="Aquaporin-like"/>
</dbReference>
<evidence type="ECO:0000256" key="5">
    <source>
        <dbReference type="ARBA" id="ARBA00022989"/>
    </source>
</evidence>
<comment type="caution">
    <text evidence="10">The sequence shown here is derived from an EMBL/GenBank/DDBJ whole genome shotgun (WGS) entry which is preliminary data.</text>
</comment>
<evidence type="ECO:0000256" key="4">
    <source>
        <dbReference type="ARBA" id="ARBA00022692"/>
    </source>
</evidence>
<evidence type="ECO:0000313" key="10">
    <source>
        <dbReference type="EMBL" id="KAF2091934.1"/>
    </source>
</evidence>
<dbReference type="OrthoDB" id="3222at2759"/>
<dbReference type="GO" id="GO:0005886">
    <property type="term" value="C:plasma membrane"/>
    <property type="evidence" value="ECO:0007669"/>
    <property type="project" value="TreeGrafter"/>
</dbReference>
<sequence>APVDDDYYEANPWYGKPPKRPVFGLGKPLPHTVRGRTSKKSKSQAQTKSKRGAAAPDPEKGEGDGGASEEVSDEKPKKRAVFGLGKNLPHEGHKPAAANPTGSEGQAPLDDDGRPRKDFDPFHTSFDDLTKSQNGGDLDLTNWAVDAEPLGQREQDPAEKGEKHPDELRNWWARLRARHPEPLAEFLCTVMSVFLGVCATLQYSLGNGDYGDYETSCWAWGFAFMFGIYVGGGVSGAHMNPAISLCLWLFRGFPKKQMCIYWTAQILASITAGALAYAIFHDSIHYIDPGLTESTATNFYSKPQTFVKPATAFFTQFVAAAVMMVVILATGDDQNNPPGAGLHAFIMGLATVMQKMTLGYNTGVALNPASDFGPRLVCLMVGYNTPMFTEIGLWWLWGPWVATAVGSIAGCATYDLLVFVGSESPVNYRVPEKFRKRMSNIMPKVKE</sequence>
<dbReference type="GO" id="GO:0015254">
    <property type="term" value="F:glycerol channel activity"/>
    <property type="evidence" value="ECO:0007669"/>
    <property type="project" value="TreeGrafter"/>
</dbReference>
<comment type="subcellular location">
    <subcellularLocation>
        <location evidence="1">Membrane</location>
        <topology evidence="1">Multi-pass membrane protein</topology>
    </subcellularLocation>
</comment>
<evidence type="ECO:0000256" key="8">
    <source>
        <dbReference type="SAM" id="MobiDB-lite"/>
    </source>
</evidence>
<dbReference type="Gene3D" id="1.20.1080.10">
    <property type="entry name" value="Glycerol uptake facilitator protein"/>
    <property type="match status" value="1"/>
</dbReference>
<keyword evidence="11" id="KW-1185">Reference proteome</keyword>
<feature type="non-terminal residue" evidence="10">
    <location>
        <position position="1"/>
    </location>
</feature>
<evidence type="ECO:0000256" key="2">
    <source>
        <dbReference type="ARBA" id="ARBA00006175"/>
    </source>
</evidence>
<feature type="compositionally biased region" description="Basic residues" evidence="8">
    <location>
        <begin position="33"/>
        <end position="42"/>
    </location>
</feature>
<dbReference type="GO" id="GO:0015250">
    <property type="term" value="F:water channel activity"/>
    <property type="evidence" value="ECO:0007669"/>
    <property type="project" value="TreeGrafter"/>
</dbReference>
<keyword evidence="3 7" id="KW-0813">Transport</keyword>
<dbReference type="SUPFAM" id="SSF81338">
    <property type="entry name" value="Aquaporin-like"/>
    <property type="match status" value="1"/>
</dbReference>
<dbReference type="Proteomes" id="UP000799776">
    <property type="component" value="Unassembled WGS sequence"/>
</dbReference>
<evidence type="ECO:0000313" key="11">
    <source>
        <dbReference type="Proteomes" id="UP000799776"/>
    </source>
</evidence>
<evidence type="ECO:0000256" key="1">
    <source>
        <dbReference type="ARBA" id="ARBA00004141"/>
    </source>
</evidence>
<evidence type="ECO:0000256" key="7">
    <source>
        <dbReference type="RuleBase" id="RU000477"/>
    </source>
</evidence>
<feature type="transmembrane region" description="Helical" evidence="9">
    <location>
        <begin position="218"/>
        <end position="238"/>
    </location>
</feature>
<dbReference type="PRINTS" id="PR00783">
    <property type="entry name" value="MINTRINSICP"/>
</dbReference>
<feature type="transmembrane region" description="Helical" evidence="9">
    <location>
        <begin position="183"/>
        <end position="206"/>
    </location>
</feature>
<accession>A0A9P4I1Q2</accession>
<feature type="region of interest" description="Disordered" evidence="8">
    <location>
        <begin position="1"/>
        <end position="139"/>
    </location>
</feature>
<evidence type="ECO:0000256" key="3">
    <source>
        <dbReference type="ARBA" id="ARBA00022448"/>
    </source>
</evidence>
<keyword evidence="6 9" id="KW-0472">Membrane</keyword>